<protein>
    <submittedName>
        <fullName evidence="2">Uncharacterized protein</fullName>
    </submittedName>
</protein>
<reference evidence="2" key="1">
    <citation type="submission" date="2020-03" db="EMBL/GenBank/DDBJ databases">
        <authorList>
            <person name="Weist P."/>
        </authorList>
    </citation>
    <scope>NUCLEOTIDE SEQUENCE</scope>
</reference>
<organism evidence="2 3">
    <name type="scientific">Pleuronectes platessa</name>
    <name type="common">European plaice</name>
    <dbReference type="NCBI Taxonomy" id="8262"/>
    <lineage>
        <taxon>Eukaryota</taxon>
        <taxon>Metazoa</taxon>
        <taxon>Chordata</taxon>
        <taxon>Craniata</taxon>
        <taxon>Vertebrata</taxon>
        <taxon>Euteleostomi</taxon>
        <taxon>Actinopterygii</taxon>
        <taxon>Neopterygii</taxon>
        <taxon>Teleostei</taxon>
        <taxon>Neoteleostei</taxon>
        <taxon>Acanthomorphata</taxon>
        <taxon>Carangaria</taxon>
        <taxon>Pleuronectiformes</taxon>
        <taxon>Pleuronectoidei</taxon>
        <taxon>Pleuronectidae</taxon>
        <taxon>Pleuronectes</taxon>
    </lineage>
</organism>
<feature type="region of interest" description="Disordered" evidence="1">
    <location>
        <begin position="110"/>
        <end position="130"/>
    </location>
</feature>
<dbReference type="Proteomes" id="UP001153269">
    <property type="component" value="Unassembled WGS sequence"/>
</dbReference>
<name>A0A9N7YQ37_PLEPL</name>
<dbReference type="AlphaFoldDB" id="A0A9N7YQ37"/>
<accession>A0A9N7YQ37</accession>
<sequence>MSHTVYAADDIADFSCVDRVLRRMCPHSVHESPHRNVGLQPFNSSSASSLLGPYAGTSHVEDTSDSSLDFHLSTTESPDPGVPAQLRNGKQTESLTAPYPLERKEVRVETNNMEPSHPDAPQHERPHTPPRSVYFFPHPHHPHHPQHQHLQREKSPMLPFCISVKLSLDLIRGEESYSYVGI</sequence>
<dbReference type="EMBL" id="CADEAL010001446">
    <property type="protein sequence ID" value="CAB1432499.1"/>
    <property type="molecule type" value="Genomic_DNA"/>
</dbReference>
<feature type="compositionally biased region" description="Basic and acidic residues" evidence="1">
    <location>
        <begin position="116"/>
        <end position="127"/>
    </location>
</feature>
<keyword evidence="3" id="KW-1185">Reference proteome</keyword>
<evidence type="ECO:0000256" key="1">
    <source>
        <dbReference type="SAM" id="MobiDB-lite"/>
    </source>
</evidence>
<evidence type="ECO:0000313" key="3">
    <source>
        <dbReference type="Proteomes" id="UP001153269"/>
    </source>
</evidence>
<proteinExistence type="predicted"/>
<gene>
    <name evidence="2" type="ORF">PLEPLA_LOCUS20581</name>
</gene>
<comment type="caution">
    <text evidence="2">The sequence shown here is derived from an EMBL/GenBank/DDBJ whole genome shotgun (WGS) entry which is preliminary data.</text>
</comment>
<evidence type="ECO:0000313" key="2">
    <source>
        <dbReference type="EMBL" id="CAB1432499.1"/>
    </source>
</evidence>
<feature type="region of interest" description="Disordered" evidence="1">
    <location>
        <begin position="53"/>
        <end position="98"/>
    </location>
</feature>